<dbReference type="EMBL" id="JBHRZS010000007">
    <property type="protein sequence ID" value="MFC3880352.1"/>
    <property type="molecule type" value="Genomic_DNA"/>
</dbReference>
<dbReference type="Pfam" id="PF00171">
    <property type="entry name" value="Aldedh"/>
    <property type="match status" value="1"/>
</dbReference>
<comment type="subcellular location">
    <subcellularLocation>
        <location evidence="7">Cytoplasm</location>
    </subcellularLocation>
</comment>
<dbReference type="SUPFAM" id="SSF53720">
    <property type="entry name" value="ALDH-like"/>
    <property type="match status" value="1"/>
</dbReference>
<keyword evidence="5 7" id="KW-0560">Oxidoreductase</keyword>
<evidence type="ECO:0000256" key="2">
    <source>
        <dbReference type="ARBA" id="ARBA00022605"/>
    </source>
</evidence>
<dbReference type="Gene3D" id="3.40.605.10">
    <property type="entry name" value="Aldehyde Dehydrogenase, Chain A, domain 1"/>
    <property type="match status" value="1"/>
</dbReference>
<dbReference type="InterPro" id="IPR016162">
    <property type="entry name" value="Ald_DH_N"/>
</dbReference>
<dbReference type="InterPro" id="IPR000965">
    <property type="entry name" value="GPR_dom"/>
</dbReference>
<dbReference type="NCBIfam" id="NF001221">
    <property type="entry name" value="PRK00197.1"/>
    <property type="match status" value="1"/>
</dbReference>
<evidence type="ECO:0000259" key="8">
    <source>
        <dbReference type="Pfam" id="PF00171"/>
    </source>
</evidence>
<dbReference type="PIRSF" id="PIRSF000151">
    <property type="entry name" value="GPR"/>
    <property type="match status" value="1"/>
</dbReference>
<evidence type="ECO:0000313" key="9">
    <source>
        <dbReference type="EMBL" id="MFC3880352.1"/>
    </source>
</evidence>
<proteinExistence type="inferred from homology"/>
<comment type="function">
    <text evidence="7">Catalyzes the NADPH-dependent reduction of L-glutamate 5-phosphate into L-glutamate 5-semialdehyde and phosphate. The product spontaneously undergoes cyclization to form 1-pyrroline-5-carboxylate.</text>
</comment>
<evidence type="ECO:0000256" key="6">
    <source>
        <dbReference type="ARBA" id="ARBA00049024"/>
    </source>
</evidence>
<dbReference type="GO" id="GO:0004350">
    <property type="term" value="F:glutamate-5-semialdehyde dehydrogenase activity"/>
    <property type="evidence" value="ECO:0007669"/>
    <property type="project" value="UniProtKB-EC"/>
</dbReference>
<evidence type="ECO:0000256" key="7">
    <source>
        <dbReference type="HAMAP-Rule" id="MF_00412"/>
    </source>
</evidence>
<sequence>MNEYQYIFEDVKNASHKLLGVSNETIKKVLSDLAELASDQSEFLIAENRKDLDRMVPTNPMYDRLLLDENRIQNICDEIHQVLNLPSPLHEVLESKTLDNGLELKKVSVPLGVIGVIYEARPNVTFDVFALAIKSGNGLILKGGSDAEFSNLAIMLLIHRVLEKNNIPQEAFQLLPTDRSATKALLEAVGLVDVIIPRGSQSLISFVRENAKVPVIETGAGIVHTYISPSADIAKAKKIILNAKTRRPSVCNSLDCLIIHSSHLEKLNEILEPLLEHQVEIFADQRAFGSLATHPLISPAQSQHFGTEFLSLKLAIKTVDSIEEAIEHIQRYSSQHSEAILSENPSEIDQFLLAVDAAAVYVNASTAFTDGAQFGLGAEIGISTQKLHARGPMGLKELTSYKWIVRGNGQVRT</sequence>
<dbReference type="InterPro" id="IPR016163">
    <property type="entry name" value="Ald_DH_C"/>
</dbReference>
<dbReference type="RefSeq" id="WP_377905678.1">
    <property type="nucleotide sequence ID" value="NZ_JBHRZS010000007.1"/>
</dbReference>
<protein>
    <recommendedName>
        <fullName evidence="7">Gamma-glutamyl phosphate reductase</fullName>
        <shortName evidence="7">GPR</shortName>
        <ecNumber evidence="7">1.2.1.41</ecNumber>
    </recommendedName>
    <alternativeName>
        <fullName evidence="7">Glutamate-5-semialdehyde dehydrogenase</fullName>
    </alternativeName>
    <alternativeName>
        <fullName evidence="7">Glutamyl-gamma-semialdehyde dehydrogenase</fullName>
        <shortName evidence="7">GSA dehydrogenase</shortName>
    </alternativeName>
</protein>
<keyword evidence="4 7" id="KW-0521">NADP</keyword>
<comment type="caution">
    <text evidence="9">The sequence shown here is derived from an EMBL/GenBank/DDBJ whole genome shotgun (WGS) entry which is preliminary data.</text>
</comment>
<organism evidence="9 10">
    <name type="scientific">Algoriphagus namhaensis</name>
    <dbReference type="NCBI Taxonomy" id="915353"/>
    <lineage>
        <taxon>Bacteria</taxon>
        <taxon>Pseudomonadati</taxon>
        <taxon>Bacteroidota</taxon>
        <taxon>Cytophagia</taxon>
        <taxon>Cytophagales</taxon>
        <taxon>Cyclobacteriaceae</taxon>
        <taxon>Algoriphagus</taxon>
    </lineage>
</organism>
<dbReference type="HAMAP" id="MF_00412">
    <property type="entry name" value="ProA"/>
    <property type="match status" value="1"/>
</dbReference>
<keyword evidence="7" id="KW-0963">Cytoplasm</keyword>
<dbReference type="NCBIfam" id="TIGR00407">
    <property type="entry name" value="proA"/>
    <property type="match status" value="1"/>
</dbReference>
<dbReference type="CDD" id="cd07079">
    <property type="entry name" value="ALDH_F18-19_ProA-GPR"/>
    <property type="match status" value="1"/>
</dbReference>
<accession>A0ABV8AQT3</accession>
<reference evidence="10" key="1">
    <citation type="journal article" date="2019" name="Int. J. Syst. Evol. Microbiol.">
        <title>The Global Catalogue of Microorganisms (GCM) 10K type strain sequencing project: providing services to taxonomists for standard genome sequencing and annotation.</title>
        <authorList>
            <consortium name="The Broad Institute Genomics Platform"/>
            <consortium name="The Broad Institute Genome Sequencing Center for Infectious Disease"/>
            <person name="Wu L."/>
            <person name="Ma J."/>
        </authorList>
    </citation>
    <scope>NUCLEOTIDE SEQUENCE [LARGE SCALE GENOMIC DNA]</scope>
    <source>
        <strain evidence="10">CCUG 60523</strain>
    </source>
</reference>
<dbReference type="PANTHER" id="PTHR11063:SF8">
    <property type="entry name" value="DELTA-1-PYRROLINE-5-CARBOXYLATE SYNTHASE"/>
    <property type="match status" value="1"/>
</dbReference>
<keyword evidence="2 7" id="KW-0028">Amino-acid biosynthesis</keyword>
<dbReference type="InterPro" id="IPR016161">
    <property type="entry name" value="Ald_DH/histidinol_DH"/>
</dbReference>
<evidence type="ECO:0000256" key="3">
    <source>
        <dbReference type="ARBA" id="ARBA00022650"/>
    </source>
</evidence>
<dbReference type="PANTHER" id="PTHR11063">
    <property type="entry name" value="GLUTAMATE SEMIALDEHYDE DEHYDROGENASE"/>
    <property type="match status" value="1"/>
</dbReference>
<dbReference type="EC" id="1.2.1.41" evidence="7"/>
<comment type="pathway">
    <text evidence="1 7">Amino-acid biosynthesis; L-proline biosynthesis; L-glutamate 5-semialdehyde from L-glutamate: step 2/2.</text>
</comment>
<dbReference type="Proteomes" id="UP001595805">
    <property type="component" value="Unassembled WGS sequence"/>
</dbReference>
<dbReference type="Gene3D" id="3.40.309.10">
    <property type="entry name" value="Aldehyde Dehydrogenase, Chain A, domain 2"/>
    <property type="match status" value="1"/>
</dbReference>
<evidence type="ECO:0000256" key="1">
    <source>
        <dbReference type="ARBA" id="ARBA00004985"/>
    </source>
</evidence>
<dbReference type="PROSITE" id="PS01223">
    <property type="entry name" value="PROA"/>
    <property type="match status" value="1"/>
</dbReference>
<gene>
    <name evidence="7" type="primary">proA</name>
    <name evidence="9" type="ORF">ACFOSV_09210</name>
</gene>
<feature type="domain" description="Aldehyde dehydrogenase" evidence="8">
    <location>
        <begin position="73"/>
        <end position="273"/>
    </location>
</feature>
<comment type="catalytic activity">
    <reaction evidence="6 7">
        <text>L-glutamate 5-semialdehyde + phosphate + NADP(+) = L-glutamyl 5-phosphate + NADPH + H(+)</text>
        <dbReference type="Rhea" id="RHEA:19541"/>
        <dbReference type="ChEBI" id="CHEBI:15378"/>
        <dbReference type="ChEBI" id="CHEBI:43474"/>
        <dbReference type="ChEBI" id="CHEBI:57783"/>
        <dbReference type="ChEBI" id="CHEBI:58066"/>
        <dbReference type="ChEBI" id="CHEBI:58274"/>
        <dbReference type="ChEBI" id="CHEBI:58349"/>
        <dbReference type="EC" id="1.2.1.41"/>
    </reaction>
</comment>
<comment type="similarity">
    <text evidence="7">Belongs to the gamma-glutamyl phosphate reductase family.</text>
</comment>
<evidence type="ECO:0000256" key="4">
    <source>
        <dbReference type="ARBA" id="ARBA00022857"/>
    </source>
</evidence>
<dbReference type="InterPro" id="IPR012134">
    <property type="entry name" value="Glu-5-SA_DH"/>
</dbReference>
<keyword evidence="10" id="KW-1185">Reference proteome</keyword>
<keyword evidence="3 7" id="KW-0641">Proline biosynthesis</keyword>
<evidence type="ECO:0000256" key="5">
    <source>
        <dbReference type="ARBA" id="ARBA00023002"/>
    </source>
</evidence>
<name>A0ABV8AQT3_9BACT</name>
<evidence type="ECO:0000313" key="10">
    <source>
        <dbReference type="Proteomes" id="UP001595805"/>
    </source>
</evidence>
<dbReference type="InterPro" id="IPR015590">
    <property type="entry name" value="Aldehyde_DH_dom"/>
</dbReference>
<dbReference type="InterPro" id="IPR020593">
    <property type="entry name" value="G-glutamylP_reductase_CS"/>
</dbReference>